<keyword evidence="5 7" id="KW-0460">Magnesium</keyword>
<dbReference type="InterPro" id="IPR036900">
    <property type="entry name" value="A-D-PHexomutase_C_sf"/>
</dbReference>
<feature type="domain" description="Alpha-D-phosphohexomutase alpha/beta/alpha" evidence="9">
    <location>
        <begin position="50"/>
        <end position="183"/>
    </location>
</feature>
<dbReference type="InterPro" id="IPR005841">
    <property type="entry name" value="Alpha-D-phosphohexomutase_SF"/>
</dbReference>
<feature type="domain" description="Alpha-D-phosphohexomutase C-terminal" evidence="8">
    <location>
        <begin position="465"/>
        <end position="508"/>
    </location>
</feature>
<dbReference type="Pfam" id="PF02879">
    <property type="entry name" value="PGM_PMM_II"/>
    <property type="match status" value="1"/>
</dbReference>
<dbReference type="SUPFAM" id="SSF55957">
    <property type="entry name" value="Phosphoglucomutase, C-terminal domain"/>
    <property type="match status" value="1"/>
</dbReference>
<sequence>MTSTERDLRAEAEAWLADDPDPATREELRAVLDNGNGGAELADRFAGPLRFGTAGLRGPLRAGPNGMNLAVVRAAAAGLVRWLADNGVEGPLVVGYDARHGSHAFAVETARVATGAGREALLLPRPLPTPVLAFAVRRRGAAAGVMVTASHNPPQDNGYKVYLGDGSQIVPPADVEIEQAIRAVGPLAEVPLGPPGQVLTEEIVQAYVDAAIGVVDAAVPRDLLVAYTPMHGVGRDVFVTTLEAAGYPAPFVVAAQAEPDADFPTVAFPNPEEPGATDLLLTLARESGADIAIANDPDADRCAVAVPDGGGWRLLRGDEVGVLLADHLMRRGTEGRYATTIVSSSLLSRMCAERGLPYGETLTGFKWIVRAGDDLVYGYEEALGYCVAPSIVRDKDGITAALLVCELAAGLKAELKTLTDRLDELAERYGVHATDQLSVRVDDLADIARAMDTIRRRPPTALLDEPVTSIEDRLPESDVLILRAGTTRVVVRPSGTEPKLKAYLEVVEPVVGGDIRKARETAAASLVALRTETAAALGLR</sequence>
<dbReference type="InterPro" id="IPR016066">
    <property type="entry name" value="A-D-PHexomutase_CS"/>
</dbReference>
<dbReference type="InterPro" id="IPR005844">
    <property type="entry name" value="A-D-PHexomutase_a/b/a-I"/>
</dbReference>
<dbReference type="CDD" id="cd05799">
    <property type="entry name" value="PGM2"/>
    <property type="match status" value="1"/>
</dbReference>
<dbReference type="Pfam" id="PF02880">
    <property type="entry name" value="PGM_PMM_III"/>
    <property type="match status" value="1"/>
</dbReference>
<keyword evidence="6" id="KW-0413">Isomerase</keyword>
<feature type="domain" description="Alpha-D-phosphohexomutase alpha/beta/alpha" evidence="11">
    <location>
        <begin position="317"/>
        <end position="429"/>
    </location>
</feature>
<evidence type="ECO:0000313" key="13">
    <source>
        <dbReference type="Proteomes" id="UP001059617"/>
    </source>
</evidence>
<dbReference type="InterPro" id="IPR005845">
    <property type="entry name" value="A-D-PHexomutase_a/b/a-II"/>
</dbReference>
<dbReference type="RefSeq" id="WP_259861459.1">
    <property type="nucleotide sequence ID" value="NZ_CP073720.1"/>
</dbReference>
<dbReference type="InterPro" id="IPR016055">
    <property type="entry name" value="A-D-PHexomutase_a/b/a-I/II/III"/>
</dbReference>
<dbReference type="Gene3D" id="3.40.120.10">
    <property type="entry name" value="Alpha-D-Glucose-1,6-Bisphosphate, subunit A, domain 3"/>
    <property type="match status" value="3"/>
</dbReference>
<dbReference type="PROSITE" id="PS00710">
    <property type="entry name" value="PGM_PMM"/>
    <property type="match status" value="1"/>
</dbReference>
<keyword evidence="3" id="KW-0597">Phosphoprotein</keyword>
<gene>
    <name evidence="12" type="ORF">Dfulv_05160</name>
</gene>
<evidence type="ECO:0000313" key="12">
    <source>
        <dbReference type="EMBL" id="UWP83662.1"/>
    </source>
</evidence>
<dbReference type="Gene3D" id="3.30.310.50">
    <property type="entry name" value="Alpha-D-phosphohexomutase, C-terminal domain"/>
    <property type="match status" value="1"/>
</dbReference>
<evidence type="ECO:0000256" key="1">
    <source>
        <dbReference type="ARBA" id="ARBA00001946"/>
    </source>
</evidence>
<evidence type="ECO:0000256" key="7">
    <source>
        <dbReference type="RuleBase" id="RU004326"/>
    </source>
</evidence>
<evidence type="ECO:0000259" key="8">
    <source>
        <dbReference type="Pfam" id="PF00408"/>
    </source>
</evidence>
<proteinExistence type="inferred from homology"/>
<evidence type="ECO:0000259" key="10">
    <source>
        <dbReference type="Pfam" id="PF02879"/>
    </source>
</evidence>
<dbReference type="EMBL" id="CP073720">
    <property type="protein sequence ID" value="UWP83662.1"/>
    <property type="molecule type" value="Genomic_DNA"/>
</dbReference>
<dbReference type="Pfam" id="PF02878">
    <property type="entry name" value="PGM_PMM_I"/>
    <property type="match status" value="1"/>
</dbReference>
<dbReference type="InterPro" id="IPR005846">
    <property type="entry name" value="A-D-PHexomutase_a/b/a-III"/>
</dbReference>
<dbReference type="PANTHER" id="PTHR45745:SF1">
    <property type="entry name" value="PHOSPHOGLUCOMUTASE 2B-RELATED"/>
    <property type="match status" value="1"/>
</dbReference>
<evidence type="ECO:0000259" key="9">
    <source>
        <dbReference type="Pfam" id="PF02878"/>
    </source>
</evidence>
<keyword evidence="13" id="KW-1185">Reference proteome</keyword>
<dbReference type="Pfam" id="PF00408">
    <property type="entry name" value="PGM_PMM_IV"/>
    <property type="match status" value="1"/>
</dbReference>
<accession>A0ABY5W0U8</accession>
<dbReference type="PANTHER" id="PTHR45745">
    <property type="entry name" value="PHOSPHOMANNOMUTASE 45A"/>
    <property type="match status" value="1"/>
</dbReference>
<comment type="similarity">
    <text evidence="2 7">Belongs to the phosphohexose mutase family.</text>
</comment>
<evidence type="ECO:0000259" key="11">
    <source>
        <dbReference type="Pfam" id="PF02880"/>
    </source>
</evidence>
<name>A0ABY5W0U8_9ACTN</name>
<organism evidence="12 13">
    <name type="scientific">Dactylosporangium fulvum</name>
    <dbReference type="NCBI Taxonomy" id="53359"/>
    <lineage>
        <taxon>Bacteria</taxon>
        <taxon>Bacillati</taxon>
        <taxon>Actinomycetota</taxon>
        <taxon>Actinomycetes</taxon>
        <taxon>Micromonosporales</taxon>
        <taxon>Micromonosporaceae</taxon>
        <taxon>Dactylosporangium</taxon>
    </lineage>
</organism>
<reference evidence="12" key="2">
    <citation type="submission" date="2022-09" db="EMBL/GenBank/DDBJ databases">
        <title>Biosynthetic gene clusters of Dactylosporangioum fulvum.</title>
        <authorList>
            <person name="Caradec T."/>
        </authorList>
    </citation>
    <scope>NUCLEOTIDE SEQUENCE</scope>
    <source>
        <strain evidence="12">NRRL B-16292</strain>
    </source>
</reference>
<evidence type="ECO:0000256" key="3">
    <source>
        <dbReference type="ARBA" id="ARBA00022553"/>
    </source>
</evidence>
<evidence type="ECO:0000256" key="4">
    <source>
        <dbReference type="ARBA" id="ARBA00022723"/>
    </source>
</evidence>
<evidence type="ECO:0000256" key="5">
    <source>
        <dbReference type="ARBA" id="ARBA00022842"/>
    </source>
</evidence>
<dbReference type="InterPro" id="IPR005843">
    <property type="entry name" value="A-D-PHexomutase_C"/>
</dbReference>
<dbReference type="SUPFAM" id="SSF53738">
    <property type="entry name" value="Phosphoglucomutase, first 3 domains"/>
    <property type="match status" value="3"/>
</dbReference>
<evidence type="ECO:0000256" key="6">
    <source>
        <dbReference type="ARBA" id="ARBA00023235"/>
    </source>
</evidence>
<dbReference type="Proteomes" id="UP001059617">
    <property type="component" value="Chromosome"/>
</dbReference>
<dbReference type="PRINTS" id="PR00509">
    <property type="entry name" value="PGMPMM"/>
</dbReference>
<reference evidence="12" key="1">
    <citation type="submission" date="2021-04" db="EMBL/GenBank/DDBJ databases">
        <authorList>
            <person name="Hartkoorn R.C."/>
            <person name="Beaudoing E."/>
            <person name="Hot D."/>
        </authorList>
    </citation>
    <scope>NUCLEOTIDE SEQUENCE</scope>
    <source>
        <strain evidence="12">NRRL B-16292</strain>
    </source>
</reference>
<feature type="domain" description="Alpha-D-phosphohexomutase alpha/beta/alpha" evidence="10">
    <location>
        <begin position="206"/>
        <end position="309"/>
    </location>
</feature>
<keyword evidence="4 7" id="KW-0479">Metal-binding</keyword>
<evidence type="ECO:0000256" key="2">
    <source>
        <dbReference type="ARBA" id="ARBA00010231"/>
    </source>
</evidence>
<comment type="cofactor">
    <cofactor evidence="1">
        <name>Mg(2+)</name>
        <dbReference type="ChEBI" id="CHEBI:18420"/>
    </cofactor>
</comment>
<protein>
    <submittedName>
        <fullName evidence="12">Phospho-sugar mutase</fullName>
    </submittedName>
</protein>